<feature type="compositionally biased region" description="Low complexity" evidence="5">
    <location>
        <begin position="701"/>
        <end position="712"/>
    </location>
</feature>
<evidence type="ECO:0000259" key="6">
    <source>
        <dbReference type="Pfam" id="PF08159"/>
    </source>
</evidence>
<comment type="similarity">
    <text evidence="2">Belongs to the ESF1 family.</text>
</comment>
<dbReference type="Pfam" id="PF08159">
    <property type="entry name" value="NUC153"/>
    <property type="match status" value="1"/>
</dbReference>
<feature type="compositionally biased region" description="Basic and acidic residues" evidence="5">
    <location>
        <begin position="91"/>
        <end position="131"/>
    </location>
</feature>
<evidence type="ECO:0000313" key="9">
    <source>
        <dbReference type="EnsemblProtists" id="EKX54801"/>
    </source>
</evidence>
<gene>
    <name evidence="8" type="ORF">GUITHDRAFT_99451</name>
</gene>
<dbReference type="STRING" id="905079.L1K1W2"/>
<reference evidence="8 10" key="1">
    <citation type="journal article" date="2012" name="Nature">
        <title>Algal genomes reveal evolutionary mosaicism and the fate of nucleomorphs.</title>
        <authorList>
            <consortium name="DOE Joint Genome Institute"/>
            <person name="Curtis B.A."/>
            <person name="Tanifuji G."/>
            <person name="Burki F."/>
            <person name="Gruber A."/>
            <person name="Irimia M."/>
            <person name="Maruyama S."/>
            <person name="Arias M.C."/>
            <person name="Ball S.G."/>
            <person name="Gile G.H."/>
            <person name="Hirakawa Y."/>
            <person name="Hopkins J.F."/>
            <person name="Kuo A."/>
            <person name="Rensing S.A."/>
            <person name="Schmutz J."/>
            <person name="Symeonidi A."/>
            <person name="Elias M."/>
            <person name="Eveleigh R.J."/>
            <person name="Herman E.K."/>
            <person name="Klute M.J."/>
            <person name="Nakayama T."/>
            <person name="Obornik M."/>
            <person name="Reyes-Prieto A."/>
            <person name="Armbrust E.V."/>
            <person name="Aves S.J."/>
            <person name="Beiko R.G."/>
            <person name="Coutinho P."/>
            <person name="Dacks J.B."/>
            <person name="Durnford D.G."/>
            <person name="Fast N.M."/>
            <person name="Green B.R."/>
            <person name="Grisdale C.J."/>
            <person name="Hempel F."/>
            <person name="Henrissat B."/>
            <person name="Hoppner M.P."/>
            <person name="Ishida K."/>
            <person name="Kim E."/>
            <person name="Koreny L."/>
            <person name="Kroth P.G."/>
            <person name="Liu Y."/>
            <person name="Malik S.B."/>
            <person name="Maier U.G."/>
            <person name="McRose D."/>
            <person name="Mock T."/>
            <person name="Neilson J.A."/>
            <person name="Onodera N.T."/>
            <person name="Poole A.M."/>
            <person name="Pritham E.J."/>
            <person name="Richards T.A."/>
            <person name="Rocap G."/>
            <person name="Roy S.W."/>
            <person name="Sarai C."/>
            <person name="Schaack S."/>
            <person name="Shirato S."/>
            <person name="Slamovits C.H."/>
            <person name="Spencer D.F."/>
            <person name="Suzuki S."/>
            <person name="Worden A.Z."/>
            <person name="Zauner S."/>
            <person name="Barry K."/>
            <person name="Bell C."/>
            <person name="Bharti A.K."/>
            <person name="Crow J.A."/>
            <person name="Grimwood J."/>
            <person name="Kramer R."/>
            <person name="Lindquist E."/>
            <person name="Lucas S."/>
            <person name="Salamov A."/>
            <person name="McFadden G.I."/>
            <person name="Lane C.E."/>
            <person name="Keeling P.J."/>
            <person name="Gray M.W."/>
            <person name="Grigoriev I.V."/>
            <person name="Archibald J.M."/>
        </authorList>
    </citation>
    <scope>NUCLEOTIDE SEQUENCE</scope>
    <source>
        <strain evidence="8 10">CCMP2712</strain>
    </source>
</reference>
<feature type="region of interest" description="Disordered" evidence="5">
    <location>
        <begin position="46"/>
        <end position="166"/>
    </location>
</feature>
<feature type="domain" description="ESF1 RRM" evidence="7">
    <location>
        <begin position="196"/>
        <end position="344"/>
    </location>
</feature>
<accession>L1K1W2</accession>
<keyword evidence="4" id="KW-0539">Nucleus</keyword>
<feature type="compositionally biased region" description="Basic residues" evidence="5">
    <location>
        <begin position="487"/>
        <end position="501"/>
    </location>
</feature>
<dbReference type="Proteomes" id="UP000011087">
    <property type="component" value="Unassembled WGS sequence"/>
</dbReference>
<dbReference type="PANTHER" id="PTHR12202">
    <property type="entry name" value="ESF1 HOMOLOG"/>
    <property type="match status" value="1"/>
</dbReference>
<keyword evidence="3" id="KW-0175">Coiled coil</keyword>
<dbReference type="InterPro" id="IPR012580">
    <property type="entry name" value="NUC153"/>
</dbReference>
<evidence type="ECO:0000313" key="8">
    <source>
        <dbReference type="EMBL" id="EKX54801.1"/>
    </source>
</evidence>
<feature type="compositionally biased region" description="Basic residues" evidence="5">
    <location>
        <begin position="548"/>
        <end position="560"/>
    </location>
</feature>
<reference evidence="10" key="2">
    <citation type="submission" date="2012-11" db="EMBL/GenBank/DDBJ databases">
        <authorList>
            <person name="Kuo A."/>
            <person name="Curtis B.A."/>
            <person name="Tanifuji G."/>
            <person name="Burki F."/>
            <person name="Gruber A."/>
            <person name="Irimia M."/>
            <person name="Maruyama S."/>
            <person name="Arias M.C."/>
            <person name="Ball S.G."/>
            <person name="Gile G.H."/>
            <person name="Hirakawa Y."/>
            <person name="Hopkins J.F."/>
            <person name="Rensing S.A."/>
            <person name="Schmutz J."/>
            <person name="Symeonidi A."/>
            <person name="Elias M."/>
            <person name="Eveleigh R.J."/>
            <person name="Herman E.K."/>
            <person name="Klute M.J."/>
            <person name="Nakayama T."/>
            <person name="Obornik M."/>
            <person name="Reyes-Prieto A."/>
            <person name="Armbrust E.V."/>
            <person name="Aves S.J."/>
            <person name="Beiko R.G."/>
            <person name="Coutinho P."/>
            <person name="Dacks J.B."/>
            <person name="Durnford D.G."/>
            <person name="Fast N.M."/>
            <person name="Green B.R."/>
            <person name="Grisdale C."/>
            <person name="Hempe F."/>
            <person name="Henrissat B."/>
            <person name="Hoppner M.P."/>
            <person name="Ishida K.-I."/>
            <person name="Kim E."/>
            <person name="Koreny L."/>
            <person name="Kroth P.G."/>
            <person name="Liu Y."/>
            <person name="Malik S.-B."/>
            <person name="Maier U.G."/>
            <person name="McRose D."/>
            <person name="Mock T."/>
            <person name="Neilson J.A."/>
            <person name="Onodera N.T."/>
            <person name="Poole A.M."/>
            <person name="Pritham E.J."/>
            <person name="Richards T.A."/>
            <person name="Rocap G."/>
            <person name="Roy S.W."/>
            <person name="Sarai C."/>
            <person name="Schaack S."/>
            <person name="Shirato S."/>
            <person name="Slamovits C.H."/>
            <person name="Spencer D.F."/>
            <person name="Suzuki S."/>
            <person name="Worden A.Z."/>
            <person name="Zauner S."/>
            <person name="Barry K."/>
            <person name="Bell C."/>
            <person name="Bharti A.K."/>
            <person name="Crow J.A."/>
            <person name="Grimwood J."/>
            <person name="Kramer R."/>
            <person name="Lindquist E."/>
            <person name="Lucas S."/>
            <person name="Salamov A."/>
            <person name="McFadden G.I."/>
            <person name="Lane C.E."/>
            <person name="Keeling P.J."/>
            <person name="Gray M.W."/>
            <person name="Grigoriev I.V."/>
            <person name="Archibald J.M."/>
        </authorList>
    </citation>
    <scope>NUCLEOTIDE SEQUENCE</scope>
    <source>
        <strain evidence="10">CCMP2712</strain>
    </source>
</reference>
<comment type="subcellular location">
    <subcellularLocation>
        <location evidence="1">Nucleus</location>
        <location evidence="1">Nucleolus</location>
    </subcellularLocation>
</comment>
<dbReference type="InterPro" id="IPR039754">
    <property type="entry name" value="Esf1"/>
</dbReference>
<dbReference type="RefSeq" id="XP_005841781.1">
    <property type="nucleotide sequence ID" value="XM_005841724.1"/>
</dbReference>
<evidence type="ECO:0000313" key="10">
    <source>
        <dbReference type="Proteomes" id="UP000011087"/>
    </source>
</evidence>
<dbReference type="HOGENOM" id="CLU_010564_2_0_1"/>
<name>L1K1W2_GUITC</name>
<dbReference type="GO" id="GO:0006364">
    <property type="term" value="P:rRNA processing"/>
    <property type="evidence" value="ECO:0007669"/>
    <property type="project" value="InterPro"/>
</dbReference>
<feature type="compositionally biased region" description="Basic and acidic residues" evidence="5">
    <location>
        <begin position="241"/>
        <end position="250"/>
    </location>
</feature>
<dbReference type="OrthoDB" id="431825at2759"/>
<feature type="region of interest" description="Disordered" evidence="5">
    <location>
        <begin position="241"/>
        <end position="277"/>
    </location>
</feature>
<feature type="compositionally biased region" description="Acidic residues" evidence="5">
    <location>
        <begin position="505"/>
        <end position="515"/>
    </location>
</feature>
<proteinExistence type="inferred from homology"/>
<dbReference type="PaxDb" id="55529-EKX54801"/>
<feature type="compositionally biased region" description="Acidic residues" evidence="5">
    <location>
        <begin position="155"/>
        <end position="166"/>
    </location>
</feature>
<feature type="compositionally biased region" description="Polar residues" evidence="5">
    <location>
        <begin position="720"/>
        <end position="729"/>
    </location>
</feature>
<dbReference type="GeneID" id="17311729"/>
<organism evidence="8">
    <name type="scientific">Guillardia theta (strain CCMP2712)</name>
    <name type="common">Cryptophyte</name>
    <dbReference type="NCBI Taxonomy" id="905079"/>
    <lineage>
        <taxon>Eukaryota</taxon>
        <taxon>Cryptophyceae</taxon>
        <taxon>Pyrenomonadales</taxon>
        <taxon>Geminigeraceae</taxon>
        <taxon>Guillardia</taxon>
    </lineage>
</organism>
<evidence type="ECO:0000256" key="3">
    <source>
        <dbReference type="ARBA" id="ARBA00023054"/>
    </source>
</evidence>
<feature type="compositionally biased region" description="Basic and acidic residues" evidence="5">
    <location>
        <begin position="675"/>
        <end position="695"/>
    </location>
</feature>
<feature type="compositionally biased region" description="Acidic residues" evidence="5">
    <location>
        <begin position="261"/>
        <end position="277"/>
    </location>
</feature>
<dbReference type="EMBL" id="JH992966">
    <property type="protein sequence ID" value="EKX54801.1"/>
    <property type="molecule type" value="Genomic_DNA"/>
</dbReference>
<feature type="compositionally biased region" description="Basic and acidic residues" evidence="5">
    <location>
        <begin position="636"/>
        <end position="645"/>
    </location>
</feature>
<dbReference type="KEGG" id="gtt:GUITHDRAFT_99451"/>
<keyword evidence="10" id="KW-1185">Reference proteome</keyword>
<feature type="compositionally biased region" description="Acidic residues" evidence="5">
    <location>
        <begin position="70"/>
        <end position="84"/>
    </location>
</feature>
<evidence type="ECO:0000256" key="5">
    <source>
        <dbReference type="SAM" id="MobiDB-lite"/>
    </source>
</evidence>
<dbReference type="EnsemblProtists" id="EKX54801">
    <property type="protein sequence ID" value="EKX54801"/>
    <property type="gene ID" value="GUITHDRAFT_99451"/>
</dbReference>
<feature type="compositionally biased region" description="Basic and acidic residues" evidence="5">
    <location>
        <begin position="46"/>
        <end position="69"/>
    </location>
</feature>
<feature type="compositionally biased region" description="Basic residues" evidence="5">
    <location>
        <begin position="616"/>
        <end position="625"/>
    </location>
</feature>
<feature type="domain" description="NUC153" evidence="6">
    <location>
        <begin position="645"/>
        <end position="669"/>
    </location>
</feature>
<dbReference type="eggNOG" id="KOG2318">
    <property type="taxonomic scope" value="Eukaryota"/>
</dbReference>
<dbReference type="InterPro" id="IPR056750">
    <property type="entry name" value="RRM_ESF1"/>
</dbReference>
<dbReference type="GO" id="GO:0005730">
    <property type="term" value="C:nucleolus"/>
    <property type="evidence" value="ECO:0007669"/>
    <property type="project" value="UniProtKB-SubCell"/>
</dbReference>
<feature type="region of interest" description="Disordered" evidence="5">
    <location>
        <begin position="377"/>
        <end position="398"/>
    </location>
</feature>
<evidence type="ECO:0000256" key="1">
    <source>
        <dbReference type="ARBA" id="ARBA00004604"/>
    </source>
</evidence>
<evidence type="ECO:0000259" key="7">
    <source>
        <dbReference type="Pfam" id="PF25121"/>
    </source>
</evidence>
<reference evidence="9" key="3">
    <citation type="submission" date="2015-06" db="UniProtKB">
        <authorList>
            <consortium name="EnsemblProtists"/>
        </authorList>
    </citation>
    <scope>IDENTIFICATION</scope>
</reference>
<evidence type="ECO:0000256" key="2">
    <source>
        <dbReference type="ARBA" id="ARBA00009087"/>
    </source>
</evidence>
<protein>
    <submittedName>
        <fullName evidence="8 9">Uncharacterized protein</fullName>
    </submittedName>
</protein>
<evidence type="ECO:0000256" key="4">
    <source>
        <dbReference type="ARBA" id="ARBA00023242"/>
    </source>
</evidence>
<dbReference type="GO" id="GO:0003723">
    <property type="term" value="F:RNA binding"/>
    <property type="evidence" value="ECO:0007669"/>
    <property type="project" value="TreeGrafter"/>
</dbReference>
<dbReference type="Pfam" id="PF25121">
    <property type="entry name" value="RRM_ESF1"/>
    <property type="match status" value="1"/>
</dbReference>
<sequence length="735" mass="83843">MVADERFKGQVEDPRFRLVPKKKRKVKIDERFKSLLDENSSFSRKTVIDKYGRKVKHESKEDLKRFYHMDEEDEEGEERGDSDGENAGKAVQEKKGGKKVLKGEKGKEMKKDLKPKGDKDKKSDKATKGKTSENVSAKLQHKDLREAMLDWTESSSEDEDEEEDNFGVDEKLFSEAIDVSQPVLPVTETIQAGEETRRLAVVNLDWKRVKAVDLLVLLRSFAPSNGEVTSVKIYPSEFGKERMEKEKHEGPAQYLGIKSEDQDDSEDDNGGGDEEEVDMVKLRRYEAEKLKYFYAVVECDSARTAKCIYAMCDGVEYEASANVIDLRYIPDEEEFEESEVHAVATSVPSDYVSPFFINNAMGHTKVKLSWDEDDPSRDVLHGKGLPGGKKKKKGKKEKEMQMIDYSQFIATSDEEEDEEERREKAREALLGAAKSSASVFGKQGDEKATEDVVVTFTPGLSSIGDQLLRNKQVREEESEMTVWDKYQKKRAEKKKEKRMKKGEKGDEEEKLDESELPAGSEFVDDSVFENDPFFQIPDEEEEEDRGMWKRGKGNKGKGKNPQKQMEQEEEEERKARERQQLELLMMDDANEGKRGYSIKHSALGRASQLAGEEVTKKKKKKGKKKGEKEEGEGEREDSFKLDLNDPRFASVYSDPKFALDPTDPQFRKTPGLSKLMKEGQDRRSKRNHAETEGHANGKAGQQHQQQQQQQQQKRSRLDPSISSLVSTLKSRGKKA</sequence>
<dbReference type="PANTHER" id="PTHR12202:SF0">
    <property type="entry name" value="ESF1 HOMOLOG"/>
    <property type="match status" value="1"/>
</dbReference>
<feature type="region of interest" description="Disordered" evidence="5">
    <location>
        <begin position="471"/>
        <end position="735"/>
    </location>
</feature>
<dbReference type="OMA" id="YEMEMSW"/>
<dbReference type="AlphaFoldDB" id="L1K1W2"/>